<name>A0AAX6HSM1_IRIPA</name>
<feature type="signal peptide" evidence="1">
    <location>
        <begin position="1"/>
        <end position="24"/>
    </location>
</feature>
<accession>A0AAX6HSM1</accession>
<keyword evidence="3" id="KW-1185">Reference proteome</keyword>
<protein>
    <submittedName>
        <fullName evidence="2">Leucine-rich repeat receptor-like protein CLAVATA2</fullName>
    </submittedName>
</protein>
<evidence type="ECO:0000313" key="2">
    <source>
        <dbReference type="EMBL" id="KAJ6844050.1"/>
    </source>
</evidence>
<keyword evidence="2" id="KW-0675">Receptor</keyword>
<gene>
    <name evidence="2" type="ORF">M6B38_294650</name>
</gene>
<organism evidence="2 3">
    <name type="scientific">Iris pallida</name>
    <name type="common">Sweet iris</name>
    <dbReference type="NCBI Taxonomy" id="29817"/>
    <lineage>
        <taxon>Eukaryota</taxon>
        <taxon>Viridiplantae</taxon>
        <taxon>Streptophyta</taxon>
        <taxon>Embryophyta</taxon>
        <taxon>Tracheophyta</taxon>
        <taxon>Spermatophyta</taxon>
        <taxon>Magnoliopsida</taxon>
        <taxon>Liliopsida</taxon>
        <taxon>Asparagales</taxon>
        <taxon>Iridaceae</taxon>
        <taxon>Iridoideae</taxon>
        <taxon>Irideae</taxon>
        <taxon>Iris</taxon>
    </lineage>
</organism>
<reference evidence="2" key="2">
    <citation type="submission" date="2023-04" db="EMBL/GenBank/DDBJ databases">
        <authorList>
            <person name="Bruccoleri R.E."/>
            <person name="Oakeley E.J."/>
            <person name="Faust A.-M."/>
            <person name="Dessus-Babus S."/>
            <person name="Altorfer M."/>
            <person name="Burckhardt D."/>
            <person name="Oertli M."/>
            <person name="Naumann U."/>
            <person name="Petersen F."/>
            <person name="Wong J."/>
        </authorList>
    </citation>
    <scope>NUCLEOTIDE SEQUENCE</scope>
    <source>
        <strain evidence="2">GSM-AAB239-AS_SAM_17_03QT</strain>
        <tissue evidence="2">Leaf</tissue>
    </source>
</reference>
<reference evidence="2" key="1">
    <citation type="journal article" date="2023" name="GigaByte">
        <title>Genome assembly of the bearded iris, Iris pallida Lam.</title>
        <authorList>
            <person name="Bruccoleri R.E."/>
            <person name="Oakeley E.J."/>
            <person name="Faust A.M.E."/>
            <person name="Altorfer M."/>
            <person name="Dessus-Babus S."/>
            <person name="Burckhardt D."/>
            <person name="Oertli M."/>
            <person name="Naumann U."/>
            <person name="Petersen F."/>
            <person name="Wong J."/>
        </authorList>
    </citation>
    <scope>NUCLEOTIDE SEQUENCE</scope>
    <source>
        <strain evidence="2">GSM-AAB239-AS_SAM_17_03QT</strain>
    </source>
</reference>
<proteinExistence type="predicted"/>
<sequence>MYQISPRLNFLVRLLALDLSRTTAASSASDARQTPRSTLVDFPLDPVSDYHRRLQLCHNCIGYPP</sequence>
<comment type="caution">
    <text evidence="2">The sequence shown here is derived from an EMBL/GenBank/DDBJ whole genome shotgun (WGS) entry which is preliminary data.</text>
</comment>
<feature type="chain" id="PRO_5043713539" evidence="1">
    <location>
        <begin position="25"/>
        <end position="65"/>
    </location>
</feature>
<dbReference type="EMBL" id="JANAVB010006795">
    <property type="protein sequence ID" value="KAJ6844050.1"/>
    <property type="molecule type" value="Genomic_DNA"/>
</dbReference>
<evidence type="ECO:0000313" key="3">
    <source>
        <dbReference type="Proteomes" id="UP001140949"/>
    </source>
</evidence>
<dbReference type="AlphaFoldDB" id="A0AAX6HSM1"/>
<dbReference type="Proteomes" id="UP001140949">
    <property type="component" value="Unassembled WGS sequence"/>
</dbReference>
<keyword evidence="1" id="KW-0732">Signal</keyword>
<evidence type="ECO:0000256" key="1">
    <source>
        <dbReference type="SAM" id="SignalP"/>
    </source>
</evidence>